<protein>
    <submittedName>
        <fullName evidence="3">TrkA-N domain-containing protein</fullName>
    </submittedName>
</protein>
<accession>A0A1G9YA11</accession>
<dbReference type="Gene3D" id="3.40.50.720">
    <property type="entry name" value="NAD(P)-binding Rossmann-like Domain"/>
    <property type="match status" value="1"/>
</dbReference>
<dbReference type="SUPFAM" id="SSF51735">
    <property type="entry name" value="NAD(P)-binding Rossmann-fold domains"/>
    <property type="match status" value="1"/>
</dbReference>
<gene>
    <name evidence="3" type="ORF">SAMN05192554_11358</name>
</gene>
<dbReference type="InterPro" id="IPR036291">
    <property type="entry name" value="NAD(P)-bd_dom_sf"/>
</dbReference>
<feature type="domain" description="RCK N-terminal" evidence="2">
    <location>
        <begin position="50"/>
        <end position="154"/>
    </location>
</feature>
<feature type="region of interest" description="Disordered" evidence="1">
    <location>
        <begin position="14"/>
        <end position="41"/>
    </location>
</feature>
<feature type="compositionally biased region" description="Polar residues" evidence="1">
    <location>
        <begin position="24"/>
        <end position="35"/>
    </location>
</feature>
<dbReference type="Pfam" id="PF02254">
    <property type="entry name" value="TrkA_N"/>
    <property type="match status" value="1"/>
</dbReference>
<dbReference type="InterPro" id="IPR003148">
    <property type="entry name" value="RCK_N"/>
</dbReference>
<proteinExistence type="predicted"/>
<dbReference type="AlphaFoldDB" id="A0A1G9YA11"/>
<keyword evidence="4" id="KW-1185">Reference proteome</keyword>
<dbReference type="STRING" id="996166.SAMN05192554_11358"/>
<evidence type="ECO:0000259" key="2">
    <source>
        <dbReference type="Pfam" id="PF02254"/>
    </source>
</evidence>
<organism evidence="3 4">
    <name type="scientific">Haloarchaeobius iranensis</name>
    <dbReference type="NCBI Taxonomy" id="996166"/>
    <lineage>
        <taxon>Archaea</taxon>
        <taxon>Methanobacteriati</taxon>
        <taxon>Methanobacteriota</taxon>
        <taxon>Stenosarchaea group</taxon>
        <taxon>Halobacteria</taxon>
        <taxon>Halobacteriales</taxon>
        <taxon>Halorubellaceae</taxon>
        <taxon>Haloarchaeobius</taxon>
    </lineage>
</organism>
<evidence type="ECO:0000256" key="1">
    <source>
        <dbReference type="SAM" id="MobiDB-lite"/>
    </source>
</evidence>
<evidence type="ECO:0000313" key="4">
    <source>
        <dbReference type="Proteomes" id="UP000199370"/>
    </source>
</evidence>
<sequence length="168" mass="18078">MKRLFYAVPSPNTEYDPGPWSRTAARTTSPPTMIQNPRGRDEPPVDAWYVLGGGPVGEQVARRLADVGLRARYVDDSHESSVVPSHEADPTDVQALETTGIGPGSTVVVATRHDRTNLLAAQLVRVHFDPDRIIVLANRPSSVRLFEEAGHESVCAATALSTGVAEAL</sequence>
<dbReference type="EMBL" id="FNIA01000013">
    <property type="protein sequence ID" value="SDN05351.1"/>
    <property type="molecule type" value="Genomic_DNA"/>
</dbReference>
<evidence type="ECO:0000313" key="3">
    <source>
        <dbReference type="EMBL" id="SDN05351.1"/>
    </source>
</evidence>
<dbReference type="GO" id="GO:0006813">
    <property type="term" value="P:potassium ion transport"/>
    <property type="evidence" value="ECO:0007669"/>
    <property type="project" value="InterPro"/>
</dbReference>
<dbReference type="Proteomes" id="UP000199370">
    <property type="component" value="Unassembled WGS sequence"/>
</dbReference>
<name>A0A1G9YA11_9EURY</name>
<reference evidence="3 4" key="1">
    <citation type="submission" date="2016-10" db="EMBL/GenBank/DDBJ databases">
        <authorList>
            <person name="de Groot N.N."/>
        </authorList>
    </citation>
    <scope>NUCLEOTIDE SEQUENCE [LARGE SCALE GENOMIC DNA]</scope>
    <source>
        <strain evidence="4">EB21,IBRC-M 10013,KCTC 4048</strain>
    </source>
</reference>